<dbReference type="EMBL" id="MVHD01000005">
    <property type="protein sequence ID" value="OQZ92365.1"/>
    <property type="molecule type" value="Genomic_DNA"/>
</dbReference>
<gene>
    <name evidence="1" type="ORF">BST11_05365</name>
</gene>
<evidence type="ECO:0000313" key="2">
    <source>
        <dbReference type="Proteomes" id="UP000192319"/>
    </source>
</evidence>
<accession>A0ABX3RE71</accession>
<keyword evidence="2" id="KW-1185">Reference proteome</keyword>
<organism evidence="1 2">
    <name type="scientific">Mycobacterium alsense</name>
    <dbReference type="NCBI Taxonomy" id="324058"/>
    <lineage>
        <taxon>Bacteria</taxon>
        <taxon>Bacillati</taxon>
        <taxon>Actinomycetota</taxon>
        <taxon>Actinomycetes</taxon>
        <taxon>Mycobacteriales</taxon>
        <taxon>Mycobacteriaceae</taxon>
        <taxon>Mycobacterium</taxon>
    </lineage>
</organism>
<dbReference type="Proteomes" id="UP000192319">
    <property type="component" value="Unassembled WGS sequence"/>
</dbReference>
<name>A0ABX3RE71_9MYCO</name>
<protein>
    <recommendedName>
        <fullName evidence="3">Secreted protein</fullName>
    </recommendedName>
</protein>
<comment type="caution">
    <text evidence="1">The sequence shown here is derived from an EMBL/GenBank/DDBJ whole genome shotgun (WGS) entry which is preliminary data.</text>
</comment>
<evidence type="ECO:0008006" key="3">
    <source>
        <dbReference type="Google" id="ProtNLM"/>
    </source>
</evidence>
<sequence>MVAGLLIVRFGRGDRRGIGCVFAVCRSVRVDTEGDIDGDVGTDIDGQFFAVCLNRRFSRCRVVYTCCQRQVPP</sequence>
<proteinExistence type="predicted"/>
<evidence type="ECO:0000313" key="1">
    <source>
        <dbReference type="EMBL" id="OQZ92365.1"/>
    </source>
</evidence>
<reference evidence="1 2" key="1">
    <citation type="submission" date="2017-02" db="EMBL/GenBank/DDBJ databases">
        <title>The new phylogeny of genus Mycobacterium.</title>
        <authorList>
            <person name="Tortoli E."/>
            <person name="Trovato A."/>
            <person name="Cirillo D.M."/>
        </authorList>
    </citation>
    <scope>NUCLEOTIDE SEQUENCE [LARGE SCALE GENOMIC DNA]</scope>
    <source>
        <strain evidence="1 2">DSM 45230</strain>
    </source>
</reference>